<reference evidence="3" key="1">
    <citation type="submission" date="2015-05" db="EMBL/GenBank/DDBJ databases">
        <authorList>
            <person name="Collingro A."/>
        </authorList>
    </citation>
    <scope>NUCLEOTIDE SEQUENCE [LARGE SCALE GENOMIC DNA]</scope>
    <source>
        <strain evidence="3">Ps</strain>
    </source>
</reference>
<proteinExistence type="predicted"/>
<dbReference type="EMBL" id="CWGI01000001">
    <property type="protein sequence ID" value="CRX37285.1"/>
    <property type="molecule type" value="Genomic_DNA"/>
</dbReference>
<dbReference type="InterPro" id="IPR002871">
    <property type="entry name" value="NIF_FeS_clus_asmbl_NifU_N"/>
</dbReference>
<evidence type="ECO:0000313" key="2">
    <source>
        <dbReference type="EMBL" id="CRX37285.1"/>
    </source>
</evidence>
<name>A0A0G7ZM79_9MOLU</name>
<dbReference type="CDD" id="cd06664">
    <property type="entry name" value="IscU_like"/>
    <property type="match status" value="1"/>
</dbReference>
<dbReference type="Gene3D" id="3.90.1010.10">
    <property type="match status" value="1"/>
</dbReference>
<accession>A0A0G7ZM79</accession>
<dbReference type="Proteomes" id="UP000242141">
    <property type="component" value="Unassembled WGS sequence"/>
</dbReference>
<organism evidence="2 3">
    <name type="scientific">Candidatus Hepatoplasma crinochetorum</name>
    <dbReference type="NCBI Taxonomy" id="295596"/>
    <lineage>
        <taxon>Bacteria</taxon>
        <taxon>Bacillati</taxon>
        <taxon>Mycoplasmatota</taxon>
        <taxon>Mollicutes</taxon>
        <taxon>Candidatus Hepatoplasmataceae</taxon>
        <taxon>Candidatus Hepatoplasma</taxon>
    </lineage>
</organism>
<dbReference type="GO" id="GO:0016226">
    <property type="term" value="P:iron-sulfur cluster assembly"/>
    <property type="evidence" value="ECO:0007669"/>
    <property type="project" value="InterPro"/>
</dbReference>
<evidence type="ECO:0000259" key="1">
    <source>
        <dbReference type="Pfam" id="PF01592"/>
    </source>
</evidence>
<protein>
    <submittedName>
        <fullName evidence="2">| / SUF system FeS assembly protein, NifU family / 160870:161283 Forward</fullName>
    </submittedName>
</protein>
<dbReference type="GO" id="GO:0051536">
    <property type="term" value="F:iron-sulfur cluster binding"/>
    <property type="evidence" value="ECO:0007669"/>
    <property type="project" value="InterPro"/>
</dbReference>
<dbReference type="AlphaFoldDB" id="A0A0G7ZM79"/>
<feature type="domain" description="NIF system FeS cluster assembly NifU N-terminal" evidence="1">
    <location>
        <begin position="35"/>
        <end position="86"/>
    </location>
</feature>
<evidence type="ECO:0000313" key="3">
    <source>
        <dbReference type="Proteomes" id="UP000242141"/>
    </source>
</evidence>
<dbReference type="Pfam" id="PF01592">
    <property type="entry name" value="NifU_N"/>
    <property type="match status" value="1"/>
</dbReference>
<dbReference type="GO" id="GO:0005506">
    <property type="term" value="F:iron ion binding"/>
    <property type="evidence" value="ECO:0007669"/>
    <property type="project" value="InterPro"/>
</dbReference>
<sequence length="138" mass="16025">MDYSTQKKIRNVLSNLSFKKLAEKDFNLASSYYLTNCADKIYVKINVENNKIVDVSWNGDGCSIAYLSAELIARLIYQKDLNDAKKWLEDLKNFALNKKENLAKGEIFDLFQFLKDHPIRKRCLLVATSSYLIELNKF</sequence>
<dbReference type="SUPFAM" id="SSF82649">
    <property type="entry name" value="SufE/NifU"/>
    <property type="match status" value="1"/>
</dbReference>
<keyword evidence="3" id="KW-1185">Reference proteome</keyword>
<gene>
    <name evidence="2" type="ORF">HEPPS_05150</name>
</gene>